<keyword evidence="3" id="KW-1185">Reference proteome</keyword>
<comment type="caution">
    <text evidence="2">The sequence shown here is derived from an EMBL/GenBank/DDBJ whole genome shotgun (WGS) entry which is preliminary data.</text>
</comment>
<accession>A0ABW5G1Y3</accession>
<feature type="signal peptide" evidence="1">
    <location>
        <begin position="1"/>
        <end position="26"/>
    </location>
</feature>
<dbReference type="RefSeq" id="WP_378269375.1">
    <property type="nucleotide sequence ID" value="NZ_JBHUKR010000021.1"/>
</dbReference>
<dbReference type="Proteomes" id="UP001597417">
    <property type="component" value="Unassembled WGS sequence"/>
</dbReference>
<dbReference type="InterPro" id="IPR028082">
    <property type="entry name" value="Peripla_BP_I"/>
</dbReference>
<dbReference type="EMBL" id="JBHUKR010000021">
    <property type="protein sequence ID" value="MFD2421018.1"/>
    <property type="molecule type" value="Genomic_DNA"/>
</dbReference>
<feature type="chain" id="PRO_5046126404" description="Leucine-binding protein domain-containing protein" evidence="1">
    <location>
        <begin position="27"/>
        <end position="440"/>
    </location>
</feature>
<dbReference type="SUPFAM" id="SSF53822">
    <property type="entry name" value="Periplasmic binding protein-like I"/>
    <property type="match status" value="1"/>
</dbReference>
<dbReference type="PROSITE" id="PS51257">
    <property type="entry name" value="PROKAR_LIPOPROTEIN"/>
    <property type="match status" value="1"/>
</dbReference>
<reference evidence="3" key="1">
    <citation type="journal article" date="2019" name="Int. J. Syst. Evol. Microbiol.">
        <title>The Global Catalogue of Microorganisms (GCM) 10K type strain sequencing project: providing services to taxonomists for standard genome sequencing and annotation.</title>
        <authorList>
            <consortium name="The Broad Institute Genomics Platform"/>
            <consortium name="The Broad Institute Genome Sequencing Center for Infectious Disease"/>
            <person name="Wu L."/>
            <person name="Ma J."/>
        </authorList>
    </citation>
    <scope>NUCLEOTIDE SEQUENCE [LARGE SCALE GENOMIC DNA]</scope>
    <source>
        <strain evidence="3">CGMCC 4.7645</strain>
    </source>
</reference>
<protein>
    <recommendedName>
        <fullName evidence="4">Leucine-binding protein domain-containing protein</fullName>
    </recommendedName>
</protein>
<name>A0ABW5G1Y3_9PSEU</name>
<gene>
    <name evidence="2" type="ORF">ACFSXZ_32290</name>
</gene>
<sequence length="440" mass="45153">MKNRLAFTLTAAVTAAVAMLGSACSATTGGSSNGSGASNVDAVSPGVTGDMINVTRRGFDGDVNSPIGRMFTAVLNYYNQQGGVAGHKLNPVPMPSGNETDPKASQAEVSQKDCLAISQANPKIYAVLGDAFIPGFDSCLSSHGIAVVLSGNLIVPDDLTSQAPYAAGLGITPRKAAEAMTAVLGSTGYLTGAGNVAVVDVPEVEAYQPAVRNTLIPALRKAGAGKVTEYSLPGAGTDPAADKAAAANLVLRMNAEHVDRVVLFGEAPGLAAVTKQMISQKFTPRIAAMGGMISEGPKSTGLGDAPADVLQQFVGVGWSADTATPDQLTKLTTDNTAARKCAQILTDAHLSDENDLLRGLSMCDSLNLFIAALAHADPQHLNAKSFADGVGKVGDFDATTTFKAKFSDTEHAGVNAYKRVEYQSACKCFVSTGDPVAING</sequence>
<evidence type="ECO:0000313" key="2">
    <source>
        <dbReference type="EMBL" id="MFD2421018.1"/>
    </source>
</evidence>
<keyword evidence="1" id="KW-0732">Signal</keyword>
<evidence type="ECO:0000256" key="1">
    <source>
        <dbReference type="SAM" id="SignalP"/>
    </source>
</evidence>
<evidence type="ECO:0000313" key="3">
    <source>
        <dbReference type="Proteomes" id="UP001597417"/>
    </source>
</evidence>
<evidence type="ECO:0008006" key="4">
    <source>
        <dbReference type="Google" id="ProtNLM"/>
    </source>
</evidence>
<dbReference type="Gene3D" id="3.40.50.2300">
    <property type="match status" value="2"/>
</dbReference>
<organism evidence="2 3">
    <name type="scientific">Amycolatopsis pigmentata</name>
    <dbReference type="NCBI Taxonomy" id="450801"/>
    <lineage>
        <taxon>Bacteria</taxon>
        <taxon>Bacillati</taxon>
        <taxon>Actinomycetota</taxon>
        <taxon>Actinomycetes</taxon>
        <taxon>Pseudonocardiales</taxon>
        <taxon>Pseudonocardiaceae</taxon>
        <taxon>Amycolatopsis</taxon>
    </lineage>
</organism>
<proteinExistence type="predicted"/>